<feature type="transmembrane region" description="Helical" evidence="6">
    <location>
        <begin position="247"/>
        <end position="267"/>
    </location>
</feature>
<dbReference type="Pfam" id="PF02133">
    <property type="entry name" value="Transp_cyt_pur"/>
    <property type="match status" value="1"/>
</dbReference>
<proteinExistence type="inferred from homology"/>
<evidence type="ECO:0000256" key="4">
    <source>
        <dbReference type="ARBA" id="ARBA00022989"/>
    </source>
</evidence>
<sequence>MKEESVKVHTDVSGDYASSAIPLDKRQSSVNIFVTTAGWIICLSTMLTGGALISGMSLSNALIAAIGGMIILAAFAAPLAAIGAKHGVSTAMIAKEAFGEYGAAIFALIVVFLNGIGWFAYQAAFFAMTMNEIIPHSIFGNLILGSLIGGIMMTLTAVFGFRGVSVLSFIAVPMIVILSLFGGFAAIEQSGGIMALQTMSAGTSGMGIFQGITAVVGGAAMGAVVLSDVARFGKSAKVGATAVSTGYMVGGIFCIAAGALMAVAAQVDAIGTTPNLPRVMLALGLGAGALVILVLAQWTTNTTNVYSAALSLGGWLPVKQKYIVIVLGGLGTILAVFNIYEYFVPLLNFLGTALPPIAGVLLADYYVIRKLVMKQDYQFNEGRNYGKFNWLSWICVIVSAIIASNVDFFTASFNSIVIAFIIYSAIAIILRKMNISYMIGEAEAQEGVGPNEG</sequence>
<feature type="transmembrane region" description="Helical" evidence="6">
    <location>
        <begin position="388"/>
        <end position="406"/>
    </location>
</feature>
<name>A0AAE3L4J4_9FIRM</name>
<feature type="transmembrane region" description="Helical" evidence="6">
    <location>
        <begin position="207"/>
        <end position="226"/>
    </location>
</feature>
<dbReference type="Proteomes" id="UP001205748">
    <property type="component" value="Unassembled WGS sequence"/>
</dbReference>
<evidence type="ECO:0000313" key="7">
    <source>
        <dbReference type="EMBL" id="MCR1900168.1"/>
    </source>
</evidence>
<protein>
    <submittedName>
        <fullName evidence="7">Cytosine permease</fullName>
    </submittedName>
</protein>
<gene>
    <name evidence="7" type="ORF">NSA47_14470</name>
</gene>
<evidence type="ECO:0000256" key="5">
    <source>
        <dbReference type="ARBA" id="ARBA00023136"/>
    </source>
</evidence>
<evidence type="ECO:0000313" key="8">
    <source>
        <dbReference type="Proteomes" id="UP001205748"/>
    </source>
</evidence>
<feature type="transmembrane region" description="Helical" evidence="6">
    <location>
        <begin position="322"/>
        <end position="340"/>
    </location>
</feature>
<dbReference type="PANTHER" id="PTHR30569">
    <property type="entry name" value="CYTOSINE TRANSPORTER CODB"/>
    <property type="match status" value="1"/>
</dbReference>
<dbReference type="Gene3D" id="1.10.4160.10">
    <property type="entry name" value="Hydantoin permease"/>
    <property type="match status" value="1"/>
</dbReference>
<dbReference type="RefSeq" id="WP_257533253.1">
    <property type="nucleotide sequence ID" value="NZ_JANKAS010000021.1"/>
</dbReference>
<comment type="similarity">
    <text evidence="2">Belongs to the purine-cytosine permease (2.A.39) family.</text>
</comment>
<feature type="transmembrane region" description="Helical" evidence="6">
    <location>
        <begin position="61"/>
        <end position="81"/>
    </location>
</feature>
<feature type="transmembrane region" description="Helical" evidence="6">
    <location>
        <begin position="101"/>
        <end position="121"/>
    </location>
</feature>
<evidence type="ECO:0000256" key="1">
    <source>
        <dbReference type="ARBA" id="ARBA00004141"/>
    </source>
</evidence>
<keyword evidence="3 6" id="KW-0812">Transmembrane</keyword>
<evidence type="ECO:0000256" key="2">
    <source>
        <dbReference type="ARBA" id="ARBA00008974"/>
    </source>
</evidence>
<dbReference type="InterPro" id="IPR030191">
    <property type="entry name" value="CodB"/>
</dbReference>
<keyword evidence="5 6" id="KW-0472">Membrane</keyword>
<feature type="transmembrane region" description="Helical" evidence="6">
    <location>
        <begin position="412"/>
        <end position="430"/>
    </location>
</feature>
<evidence type="ECO:0000256" key="6">
    <source>
        <dbReference type="SAM" id="Phobius"/>
    </source>
</evidence>
<comment type="caution">
    <text evidence="7">The sequence shown here is derived from an EMBL/GenBank/DDBJ whole genome shotgun (WGS) entry which is preliminary data.</text>
</comment>
<dbReference type="GO" id="GO:0005886">
    <property type="term" value="C:plasma membrane"/>
    <property type="evidence" value="ECO:0007669"/>
    <property type="project" value="TreeGrafter"/>
</dbReference>
<keyword evidence="8" id="KW-1185">Reference proteome</keyword>
<dbReference type="GO" id="GO:0015209">
    <property type="term" value="F:cytosine transmembrane transporter activity"/>
    <property type="evidence" value="ECO:0007669"/>
    <property type="project" value="InterPro"/>
</dbReference>
<evidence type="ECO:0000256" key="3">
    <source>
        <dbReference type="ARBA" id="ARBA00022692"/>
    </source>
</evidence>
<accession>A0AAE3L4J4</accession>
<feature type="transmembrane region" description="Helical" evidence="6">
    <location>
        <begin position="133"/>
        <end position="159"/>
    </location>
</feature>
<feature type="transmembrane region" description="Helical" evidence="6">
    <location>
        <begin position="346"/>
        <end position="367"/>
    </location>
</feature>
<dbReference type="AlphaFoldDB" id="A0AAE3L4J4"/>
<feature type="transmembrane region" description="Helical" evidence="6">
    <location>
        <begin position="166"/>
        <end position="187"/>
    </location>
</feature>
<dbReference type="PANTHER" id="PTHR30569:SF0">
    <property type="entry name" value="CYTOSINE PERMEASE"/>
    <property type="match status" value="1"/>
</dbReference>
<feature type="transmembrane region" description="Helical" evidence="6">
    <location>
        <begin position="32"/>
        <end position="55"/>
    </location>
</feature>
<feature type="transmembrane region" description="Helical" evidence="6">
    <location>
        <begin position="279"/>
        <end position="301"/>
    </location>
</feature>
<organism evidence="7 8">
    <name type="scientific">Irregularibacter muris</name>
    <dbReference type="NCBI Taxonomy" id="1796619"/>
    <lineage>
        <taxon>Bacteria</taxon>
        <taxon>Bacillati</taxon>
        <taxon>Bacillota</taxon>
        <taxon>Clostridia</taxon>
        <taxon>Eubacteriales</taxon>
        <taxon>Eubacteriaceae</taxon>
        <taxon>Irregularibacter</taxon>
    </lineage>
</organism>
<keyword evidence="4 6" id="KW-1133">Transmembrane helix</keyword>
<reference evidence="7" key="1">
    <citation type="submission" date="2022-07" db="EMBL/GenBank/DDBJ databases">
        <title>Enhanced cultured diversity of the mouse gut microbiota enables custom-made synthetic communities.</title>
        <authorList>
            <person name="Afrizal A."/>
        </authorList>
    </citation>
    <scope>NUCLEOTIDE SEQUENCE</scope>
    <source>
        <strain evidence="7">DSM 28593</strain>
    </source>
</reference>
<dbReference type="InterPro" id="IPR001248">
    <property type="entry name" value="Pur-cyt_permease"/>
</dbReference>
<dbReference type="EMBL" id="JANKAS010000021">
    <property type="protein sequence ID" value="MCR1900168.1"/>
    <property type="molecule type" value="Genomic_DNA"/>
</dbReference>
<comment type="subcellular location">
    <subcellularLocation>
        <location evidence="1">Membrane</location>
        <topology evidence="1">Multi-pass membrane protein</topology>
    </subcellularLocation>
</comment>